<accession>A0A4Y2R1V7</accession>
<gene>
    <name evidence="1" type="ORF">AVEN_230404_1</name>
</gene>
<organism evidence="1 2">
    <name type="scientific">Araneus ventricosus</name>
    <name type="common">Orbweaver spider</name>
    <name type="synonym">Epeira ventricosa</name>
    <dbReference type="NCBI Taxonomy" id="182803"/>
    <lineage>
        <taxon>Eukaryota</taxon>
        <taxon>Metazoa</taxon>
        <taxon>Ecdysozoa</taxon>
        <taxon>Arthropoda</taxon>
        <taxon>Chelicerata</taxon>
        <taxon>Arachnida</taxon>
        <taxon>Araneae</taxon>
        <taxon>Araneomorphae</taxon>
        <taxon>Entelegynae</taxon>
        <taxon>Araneoidea</taxon>
        <taxon>Araneidae</taxon>
        <taxon>Araneus</taxon>
    </lineage>
</organism>
<protein>
    <submittedName>
        <fullName evidence="1">Uncharacterized protein</fullName>
    </submittedName>
</protein>
<dbReference type="Proteomes" id="UP000499080">
    <property type="component" value="Unassembled WGS sequence"/>
</dbReference>
<keyword evidence="2" id="KW-1185">Reference proteome</keyword>
<name>A0A4Y2R1V7_ARAVE</name>
<evidence type="ECO:0000313" key="2">
    <source>
        <dbReference type="Proteomes" id="UP000499080"/>
    </source>
</evidence>
<feature type="non-terminal residue" evidence="1">
    <location>
        <position position="68"/>
    </location>
</feature>
<evidence type="ECO:0000313" key="1">
    <source>
        <dbReference type="EMBL" id="GBN69446.1"/>
    </source>
</evidence>
<sequence>MQSPENISKEGRDTDLDLRKYYGGIRCLATDVKHCHPLKKAKRFRGLPRSLKRKYCKQVSRLPTWVFW</sequence>
<dbReference type="AlphaFoldDB" id="A0A4Y2R1V7"/>
<comment type="caution">
    <text evidence="1">The sequence shown here is derived from an EMBL/GenBank/DDBJ whole genome shotgun (WGS) entry which is preliminary data.</text>
</comment>
<proteinExistence type="predicted"/>
<reference evidence="1 2" key="1">
    <citation type="journal article" date="2019" name="Sci. Rep.">
        <title>Orb-weaving spider Araneus ventricosus genome elucidates the spidroin gene catalogue.</title>
        <authorList>
            <person name="Kono N."/>
            <person name="Nakamura H."/>
            <person name="Ohtoshi R."/>
            <person name="Moran D.A.P."/>
            <person name="Shinohara A."/>
            <person name="Yoshida Y."/>
            <person name="Fujiwara M."/>
            <person name="Mori M."/>
            <person name="Tomita M."/>
            <person name="Arakawa K."/>
        </authorList>
    </citation>
    <scope>NUCLEOTIDE SEQUENCE [LARGE SCALE GENOMIC DNA]</scope>
</reference>
<dbReference type="EMBL" id="BGPR01015489">
    <property type="protein sequence ID" value="GBN69446.1"/>
    <property type="molecule type" value="Genomic_DNA"/>
</dbReference>